<dbReference type="CDD" id="cd16393">
    <property type="entry name" value="SPO0J_N"/>
    <property type="match status" value="1"/>
</dbReference>
<comment type="caution">
    <text evidence="5">The sequence shown here is derived from an EMBL/GenBank/DDBJ whole genome shotgun (WGS) entry which is preliminary data.</text>
</comment>
<dbReference type="AlphaFoldDB" id="A0A8J7IE75"/>
<dbReference type="SMART" id="SM00470">
    <property type="entry name" value="ParB"/>
    <property type="match status" value="1"/>
</dbReference>
<evidence type="ECO:0000256" key="2">
    <source>
        <dbReference type="ARBA" id="ARBA00023125"/>
    </source>
</evidence>
<dbReference type="SUPFAM" id="SSF110849">
    <property type="entry name" value="ParB/Sulfiredoxin"/>
    <property type="match status" value="1"/>
</dbReference>
<dbReference type="SUPFAM" id="SSF109709">
    <property type="entry name" value="KorB DNA-binding domain-like"/>
    <property type="match status" value="1"/>
</dbReference>
<proteinExistence type="inferred from homology"/>
<dbReference type="Gene3D" id="1.10.10.2830">
    <property type="match status" value="1"/>
</dbReference>
<comment type="similarity">
    <text evidence="1">Belongs to the ParB family.</text>
</comment>
<sequence length="335" mass="38000">MNSPRQRRKSPSASNRSKIEKPVGLLTQLDENPPEPTNKITLEQISLPHSQPRRYFDPEKQRQLVESVKRDGILQPLLVRPLENKRYELVAGERRLRAAQVAGLAEVPVMIREMTDAEATLYALTENLQREDLNPVEETEGILQMLALQLVRSTEEVKALLYRMQKESQGKRTADNVIGQAEGETVRAVFEALGRMGWDSFVANRLPLLNLPREVLEALRQGRIEYTKAREIAKLKESSARQQLLEDAIAQELSLSQIREQVKALKPKPAPEPLPSPTQQEIKHTKTRLKKLYDLTREANLENPAIHQKAQELISQLEALLVTKSTKVPDNGVDD</sequence>
<protein>
    <submittedName>
        <fullName evidence="5">ParB/RepB/Spo0J family partition protein</fullName>
    </submittedName>
</protein>
<dbReference type="GO" id="GO:0005694">
    <property type="term" value="C:chromosome"/>
    <property type="evidence" value="ECO:0007669"/>
    <property type="project" value="TreeGrafter"/>
</dbReference>
<evidence type="ECO:0000313" key="6">
    <source>
        <dbReference type="Proteomes" id="UP000662314"/>
    </source>
</evidence>
<dbReference type="PANTHER" id="PTHR33375">
    <property type="entry name" value="CHROMOSOME-PARTITIONING PROTEIN PARB-RELATED"/>
    <property type="match status" value="1"/>
</dbReference>
<gene>
    <name evidence="5" type="ORF">I8752_36440</name>
</gene>
<organism evidence="5 6">
    <name type="scientific">Dendronalium phyllosphericum CENA369</name>
    <dbReference type="NCBI Taxonomy" id="1725256"/>
    <lineage>
        <taxon>Bacteria</taxon>
        <taxon>Bacillati</taxon>
        <taxon>Cyanobacteriota</taxon>
        <taxon>Cyanophyceae</taxon>
        <taxon>Nostocales</taxon>
        <taxon>Nostocaceae</taxon>
        <taxon>Dendronalium</taxon>
        <taxon>Dendronalium phyllosphericum</taxon>
    </lineage>
</organism>
<feature type="domain" description="ParB-like N-terminal" evidence="4">
    <location>
        <begin position="38"/>
        <end position="128"/>
    </location>
</feature>
<dbReference type="Pfam" id="PF17762">
    <property type="entry name" value="HTH_ParB"/>
    <property type="match status" value="1"/>
</dbReference>
<dbReference type="PANTHER" id="PTHR33375:SF7">
    <property type="entry name" value="CHROMOSOME 2-PARTITIONING PROTEIN PARB-RELATED"/>
    <property type="match status" value="1"/>
</dbReference>
<dbReference type="Proteomes" id="UP000662314">
    <property type="component" value="Unassembled WGS sequence"/>
</dbReference>
<dbReference type="NCBIfam" id="TIGR00180">
    <property type="entry name" value="parB_part"/>
    <property type="match status" value="1"/>
</dbReference>
<evidence type="ECO:0000256" key="3">
    <source>
        <dbReference type="SAM" id="MobiDB-lite"/>
    </source>
</evidence>
<feature type="region of interest" description="Disordered" evidence="3">
    <location>
        <begin position="1"/>
        <end position="37"/>
    </location>
</feature>
<dbReference type="RefSeq" id="WP_214436999.1">
    <property type="nucleotide sequence ID" value="NZ_CAWPUQ010000263.1"/>
</dbReference>
<name>A0A8J7IE75_9NOST</name>
<keyword evidence="2" id="KW-0238">DNA-binding</keyword>
<evidence type="ECO:0000313" key="5">
    <source>
        <dbReference type="EMBL" id="MBH8578335.1"/>
    </source>
</evidence>
<dbReference type="InterPro" id="IPR041468">
    <property type="entry name" value="HTH_ParB/Spo0J"/>
</dbReference>
<accession>A0A8J7IE75</accession>
<dbReference type="EMBL" id="JAECZA010000323">
    <property type="protein sequence ID" value="MBH8578335.1"/>
    <property type="molecule type" value="Genomic_DNA"/>
</dbReference>
<evidence type="ECO:0000256" key="1">
    <source>
        <dbReference type="ARBA" id="ARBA00006295"/>
    </source>
</evidence>
<keyword evidence="6" id="KW-1185">Reference proteome</keyword>
<dbReference type="InterPro" id="IPR003115">
    <property type="entry name" value="ParB_N"/>
</dbReference>
<dbReference type="GO" id="GO:0007059">
    <property type="term" value="P:chromosome segregation"/>
    <property type="evidence" value="ECO:0007669"/>
    <property type="project" value="TreeGrafter"/>
</dbReference>
<dbReference type="FunFam" id="3.90.1530.30:FF:000001">
    <property type="entry name" value="Chromosome partitioning protein ParB"/>
    <property type="match status" value="1"/>
</dbReference>
<dbReference type="InterPro" id="IPR036086">
    <property type="entry name" value="ParB/Sulfiredoxin_sf"/>
</dbReference>
<dbReference type="InterPro" id="IPR004437">
    <property type="entry name" value="ParB/RepB/Spo0J"/>
</dbReference>
<reference evidence="5 6" key="1">
    <citation type="journal article" date="2021" name="Int. J. Syst. Evol. Microbiol.">
        <title>Amazonocrinis nigriterrae gen. nov., sp. nov., Atlanticothrix silvestris gen. nov., sp. nov. and Dendronalium phyllosphericum gen. nov., sp. nov., nostocacean cyanobacteria from Brazilian environments.</title>
        <authorList>
            <person name="Alvarenga D.O."/>
            <person name="Andreote A.P.D."/>
            <person name="Branco L.H.Z."/>
            <person name="Delbaje E."/>
            <person name="Cruz R.B."/>
            <person name="Varani A.M."/>
            <person name="Fiore M.F."/>
        </authorList>
    </citation>
    <scope>NUCLEOTIDE SEQUENCE [LARGE SCALE GENOMIC DNA]</scope>
    <source>
        <strain evidence="5 6">CENA369</strain>
    </source>
</reference>
<dbReference type="Gene3D" id="3.90.1530.30">
    <property type="match status" value="1"/>
</dbReference>
<dbReference type="GO" id="GO:0003677">
    <property type="term" value="F:DNA binding"/>
    <property type="evidence" value="ECO:0007669"/>
    <property type="project" value="UniProtKB-KW"/>
</dbReference>
<evidence type="ECO:0000259" key="4">
    <source>
        <dbReference type="SMART" id="SM00470"/>
    </source>
</evidence>
<dbReference type="InterPro" id="IPR050336">
    <property type="entry name" value="Chromosome_partition/occlusion"/>
</dbReference>
<dbReference type="Pfam" id="PF02195">
    <property type="entry name" value="ParB_N"/>
    <property type="match status" value="1"/>
</dbReference>
<feature type="compositionally biased region" description="Basic residues" evidence="3">
    <location>
        <begin position="1"/>
        <end position="10"/>
    </location>
</feature>